<dbReference type="OrthoDB" id="1066121at2"/>
<feature type="transmembrane region" description="Helical" evidence="7">
    <location>
        <begin position="562"/>
        <end position="584"/>
    </location>
</feature>
<dbReference type="AlphaFoldDB" id="A0A0D8JC36"/>
<comment type="subcellular location">
    <subcellularLocation>
        <location evidence="1">Cell membrane</location>
        <topology evidence="1">Multi-pass membrane protein</topology>
    </subcellularLocation>
    <subcellularLocation>
        <location evidence="6">Membrane</location>
        <topology evidence="6">Multi-pass membrane protein</topology>
    </subcellularLocation>
</comment>
<protein>
    <recommendedName>
        <fullName evidence="8">MotA/TolQ/ExbB proton channel domain-containing protein</fullName>
    </recommendedName>
</protein>
<feature type="domain" description="MotA/TolQ/ExbB proton channel" evidence="8">
    <location>
        <begin position="175"/>
        <end position="243"/>
    </location>
</feature>
<keyword evidence="6" id="KW-0813">Transport</keyword>
<evidence type="ECO:0000256" key="4">
    <source>
        <dbReference type="ARBA" id="ARBA00022989"/>
    </source>
</evidence>
<dbReference type="STRING" id="1544798.LH29_01795"/>
<keyword evidence="5 7" id="KW-0472">Membrane</keyword>
<feature type="transmembrane region" description="Helical" evidence="7">
    <location>
        <begin position="204"/>
        <end position="231"/>
    </location>
</feature>
<comment type="similarity">
    <text evidence="6">Belongs to the exbB/tolQ family.</text>
</comment>
<dbReference type="GO" id="GO:0005886">
    <property type="term" value="C:plasma membrane"/>
    <property type="evidence" value="ECO:0007669"/>
    <property type="project" value="UniProtKB-SubCell"/>
</dbReference>
<name>A0A0D8JC36_9BACT</name>
<keyword evidence="3 7" id="KW-0812">Transmembrane</keyword>
<accession>A0A0D8JC36</accession>
<keyword evidence="6" id="KW-0653">Protein transport</keyword>
<gene>
    <name evidence="9" type="ORF">LH29_01795</name>
</gene>
<feature type="transmembrane region" description="Helical" evidence="7">
    <location>
        <begin position="174"/>
        <end position="192"/>
    </location>
</feature>
<evidence type="ECO:0000256" key="7">
    <source>
        <dbReference type="SAM" id="Phobius"/>
    </source>
</evidence>
<evidence type="ECO:0000256" key="2">
    <source>
        <dbReference type="ARBA" id="ARBA00022475"/>
    </source>
</evidence>
<evidence type="ECO:0000259" key="8">
    <source>
        <dbReference type="Pfam" id="PF01618"/>
    </source>
</evidence>
<evidence type="ECO:0000256" key="1">
    <source>
        <dbReference type="ARBA" id="ARBA00004651"/>
    </source>
</evidence>
<proteinExistence type="inferred from homology"/>
<organism evidence="9 10">
    <name type="scientific">Draconibacterium sediminis</name>
    <dbReference type="NCBI Taxonomy" id="1544798"/>
    <lineage>
        <taxon>Bacteria</taxon>
        <taxon>Pseudomonadati</taxon>
        <taxon>Bacteroidota</taxon>
        <taxon>Bacteroidia</taxon>
        <taxon>Marinilabiliales</taxon>
        <taxon>Prolixibacteraceae</taxon>
        <taxon>Draconibacterium</taxon>
    </lineage>
</organism>
<comment type="caution">
    <text evidence="9">The sequence shown here is derived from an EMBL/GenBank/DDBJ whole genome shotgun (WGS) entry which is preliminary data.</text>
</comment>
<evidence type="ECO:0000256" key="5">
    <source>
        <dbReference type="ARBA" id="ARBA00023136"/>
    </source>
</evidence>
<dbReference type="Proteomes" id="UP000032544">
    <property type="component" value="Unassembled WGS sequence"/>
</dbReference>
<keyword evidence="4 7" id="KW-1133">Transmembrane helix</keyword>
<evidence type="ECO:0000256" key="3">
    <source>
        <dbReference type="ARBA" id="ARBA00022692"/>
    </source>
</evidence>
<dbReference type="InterPro" id="IPR002898">
    <property type="entry name" value="MotA_ExbB_proton_chnl"/>
</dbReference>
<keyword evidence="2" id="KW-1003">Cell membrane</keyword>
<reference evidence="9 10" key="1">
    <citation type="submission" date="2014-09" db="EMBL/GenBank/DDBJ databases">
        <title>Draft Genome Sequence of Draconibacterium sp. JN14CK-3.</title>
        <authorList>
            <person name="Dong C."/>
            <person name="Lai Q."/>
            <person name="Shao Z."/>
        </authorList>
    </citation>
    <scope>NUCLEOTIDE SEQUENCE [LARGE SCALE GENOMIC DNA]</scope>
    <source>
        <strain evidence="9 10">JN14CK-3</strain>
    </source>
</reference>
<feature type="transmembrane region" description="Helical" evidence="7">
    <location>
        <begin position="32"/>
        <end position="52"/>
    </location>
</feature>
<dbReference type="GO" id="GO:0015031">
    <property type="term" value="P:protein transport"/>
    <property type="evidence" value="ECO:0007669"/>
    <property type="project" value="UniProtKB-KW"/>
</dbReference>
<keyword evidence="10" id="KW-1185">Reference proteome</keyword>
<sequence>MTNGLFKIKLSWKLNKHNHMNSIEEYIVNHPLHIVEIVLISFIILRQFYLFFQSKARIKRLKDLDLHTVGVINTPLTFDNIRECNDDEIFHEVLEARQAKEDGIPIPQSKKIVVIPLLYSDNKISETAQIIKELNRYIVKNDGQTVNFHIIQDIVERNYQVLDDEINHTMPTPLYLGLAATMLGIIFGLAGMSFTKADDVDIMLLIQGVGIAMVASFIGLSLTTILSTFFYKKSKTEAEKEKNLFFSKLQAELLPELLRQGISGIEGLSRQLKSFAGATKESTNQLVAISEQTQTTLVKQNELIKRIENLNIAELSTASMMVFDRLESNLESFKSFSNHWEALINSISQTEKLVIHLETLVSKITGVDQLAEGIKRSIEEYRSTMNFFTKHIASFEQLEESAVSAVQKCDTGVADAVNSLLKNIHDRMKQFEDHNTTIDVELKDAGVALRESVHQATQTQLSLLTQVYSEKIPAFDKLNVLPEIEASAANISKRFSEQNPVSNSELMQKFDNLEEVLGVISKNLIALEKIANQGINVSNASLSTNGHEMSTRKTLLKKVEQLLIIGAAASVIAFIVFILIVIILPTS</sequence>
<evidence type="ECO:0000256" key="6">
    <source>
        <dbReference type="RuleBase" id="RU004057"/>
    </source>
</evidence>
<evidence type="ECO:0000313" key="10">
    <source>
        <dbReference type="Proteomes" id="UP000032544"/>
    </source>
</evidence>
<dbReference type="Pfam" id="PF01618">
    <property type="entry name" value="MotA_ExbB"/>
    <property type="match status" value="1"/>
</dbReference>
<dbReference type="EMBL" id="JRHC01000001">
    <property type="protein sequence ID" value="KJF44274.1"/>
    <property type="molecule type" value="Genomic_DNA"/>
</dbReference>
<evidence type="ECO:0000313" key="9">
    <source>
        <dbReference type="EMBL" id="KJF44274.1"/>
    </source>
</evidence>